<dbReference type="SUPFAM" id="SSF52266">
    <property type="entry name" value="SGNH hydrolase"/>
    <property type="match status" value="1"/>
</dbReference>
<sequence length="50" mass="5324">MTKRFLGHGVNSTDPWILGLSGPAAFHPNLAGYEVYAAALTAAINPRSLR</sequence>
<protein>
    <recommendedName>
        <fullName evidence="3">SGNH hydrolase-type esterase domain-containing protein</fullName>
    </recommendedName>
</protein>
<dbReference type="AlphaFoldDB" id="W6K4X9"/>
<proteinExistence type="predicted"/>
<comment type="caution">
    <text evidence="1">The sequence shown here is derived from an EMBL/GenBank/DDBJ whole genome shotgun (WGS) entry which is preliminary data.</text>
</comment>
<evidence type="ECO:0008006" key="3">
    <source>
        <dbReference type="Google" id="ProtNLM"/>
    </source>
</evidence>
<dbReference type="EMBL" id="CAJA01000527">
    <property type="protein sequence ID" value="CCH75794.1"/>
    <property type="molecule type" value="Genomic_DNA"/>
</dbReference>
<dbReference type="Proteomes" id="UP000035763">
    <property type="component" value="Unassembled WGS sequence"/>
</dbReference>
<gene>
    <name evidence="1" type="ORF">BN11_980008</name>
</gene>
<dbReference type="InterPro" id="IPR036514">
    <property type="entry name" value="SGNH_hydro_sf"/>
</dbReference>
<evidence type="ECO:0000313" key="2">
    <source>
        <dbReference type="Proteomes" id="UP000035763"/>
    </source>
</evidence>
<dbReference type="STRING" id="1193182.BN11_980008"/>
<name>W6K4X9_9MICO</name>
<evidence type="ECO:0000313" key="1">
    <source>
        <dbReference type="EMBL" id="CCH75794.1"/>
    </source>
</evidence>
<reference evidence="1 2" key="1">
    <citation type="journal article" date="2013" name="ISME J.">
        <title>A metabolic model for members of the genus Tetrasphaera involved in enhanced biological phosphorus removal.</title>
        <authorList>
            <person name="Kristiansen R."/>
            <person name="Nguyen H.T.T."/>
            <person name="Saunders A.M."/>
            <person name="Nielsen J.L."/>
            <person name="Wimmer R."/>
            <person name="Le V.Q."/>
            <person name="McIlroy S.J."/>
            <person name="Petrovski S."/>
            <person name="Seviour R.J."/>
            <person name="Calteau A."/>
            <person name="Nielsen K.L."/>
            <person name="Nielsen P.H."/>
        </authorList>
    </citation>
    <scope>NUCLEOTIDE SEQUENCE [LARGE SCALE GENOMIC DNA]</scope>
    <source>
        <strain evidence="1 2">Ben110</strain>
    </source>
</reference>
<dbReference type="RefSeq" id="WP_157044029.1">
    <property type="nucleotide sequence ID" value="NZ_HG764815.1"/>
</dbReference>
<keyword evidence="2" id="KW-1185">Reference proteome</keyword>
<organism evidence="1 2">
    <name type="scientific">Nostocoides australiense Ben110</name>
    <dbReference type="NCBI Taxonomy" id="1193182"/>
    <lineage>
        <taxon>Bacteria</taxon>
        <taxon>Bacillati</taxon>
        <taxon>Actinomycetota</taxon>
        <taxon>Actinomycetes</taxon>
        <taxon>Micrococcales</taxon>
        <taxon>Intrasporangiaceae</taxon>
        <taxon>Nostocoides</taxon>
    </lineage>
</organism>
<dbReference type="OrthoDB" id="5503950at2"/>
<accession>W6K4X9</accession>
<dbReference type="Gene3D" id="3.40.50.1110">
    <property type="entry name" value="SGNH hydrolase"/>
    <property type="match status" value="1"/>
</dbReference>